<dbReference type="OrthoDB" id="10248520at2759"/>
<accession>A0A1W0E5H8</accession>
<dbReference type="Proteomes" id="UP000192758">
    <property type="component" value="Unassembled WGS sequence"/>
</dbReference>
<dbReference type="PANTHER" id="PTHR11353">
    <property type="entry name" value="CHAPERONIN"/>
    <property type="match status" value="1"/>
</dbReference>
<dbReference type="VEuPathDB" id="MicrosporidiaDB:EHP00_9"/>
<reference evidence="8 9" key="1">
    <citation type="journal article" date="2017" name="Environ. Microbiol.">
        <title>Decay of the glycolytic pathway and adaptation to intranuclear parasitism within Enterocytozoonidae microsporidia.</title>
        <authorList>
            <person name="Wiredu Boakye D."/>
            <person name="Jaroenlak P."/>
            <person name="Prachumwat A."/>
            <person name="Williams T.A."/>
            <person name="Bateman K.S."/>
            <person name="Itsathitphaisarn O."/>
            <person name="Sritunyalucksana K."/>
            <person name="Paszkiewicz K.H."/>
            <person name="Moore K.A."/>
            <person name="Stentiford G.D."/>
            <person name="Williams B.A."/>
        </authorList>
    </citation>
    <scope>NUCLEOTIDE SEQUENCE [LARGE SCALE GENOMIC DNA]</scope>
    <source>
        <strain evidence="8 9">TH1</strain>
    </source>
</reference>
<name>A0A1W0E5H8_9MICR</name>
<dbReference type="Gene3D" id="3.30.260.10">
    <property type="entry name" value="TCP-1-like chaperonin intermediate domain"/>
    <property type="match status" value="1"/>
</dbReference>
<dbReference type="PRINTS" id="PR00304">
    <property type="entry name" value="TCOMPLEXTCP1"/>
</dbReference>
<evidence type="ECO:0000256" key="6">
    <source>
        <dbReference type="ARBA" id="ARBA00023186"/>
    </source>
</evidence>
<dbReference type="InterPro" id="IPR002194">
    <property type="entry name" value="Chaperonin_TCP-1_CS"/>
</dbReference>
<evidence type="ECO:0000313" key="8">
    <source>
        <dbReference type="EMBL" id="OQS54501.1"/>
    </source>
</evidence>
<dbReference type="SUPFAM" id="SSF48592">
    <property type="entry name" value="GroEL equatorial domain-like"/>
    <property type="match status" value="1"/>
</dbReference>
<gene>
    <name evidence="8" type="primary">CCT3</name>
    <name evidence="8" type="ORF">EHP00_9</name>
</gene>
<dbReference type="GO" id="GO:0016887">
    <property type="term" value="F:ATP hydrolysis activity"/>
    <property type="evidence" value="ECO:0007669"/>
    <property type="project" value="InterPro"/>
</dbReference>
<dbReference type="SUPFAM" id="SSF52029">
    <property type="entry name" value="GroEL apical domain-like"/>
    <property type="match status" value="1"/>
</dbReference>
<keyword evidence="9" id="KW-1185">Reference proteome</keyword>
<comment type="caution">
    <text evidence="8">The sequence shown here is derived from an EMBL/GenBank/DDBJ whole genome shotgun (WGS) entry which is preliminary data.</text>
</comment>
<dbReference type="InterPro" id="IPR002423">
    <property type="entry name" value="Cpn60/GroEL/TCP-1"/>
</dbReference>
<dbReference type="EMBL" id="MNPJ01000019">
    <property type="protein sequence ID" value="OQS54501.1"/>
    <property type="molecule type" value="Genomic_DNA"/>
</dbReference>
<dbReference type="Pfam" id="PF00118">
    <property type="entry name" value="Cpn60_TCP1"/>
    <property type="match status" value="1"/>
</dbReference>
<comment type="similarity">
    <text evidence="2 7">Belongs to the TCP-1 chaperonin family.</text>
</comment>
<evidence type="ECO:0000313" key="9">
    <source>
        <dbReference type="Proteomes" id="UP000192758"/>
    </source>
</evidence>
<dbReference type="Gene3D" id="3.50.7.10">
    <property type="entry name" value="GroEL"/>
    <property type="match status" value="1"/>
</dbReference>
<dbReference type="InterPro" id="IPR027410">
    <property type="entry name" value="TCP-1-like_intermed_sf"/>
</dbReference>
<protein>
    <submittedName>
        <fullName evidence="8">CCT3</fullName>
    </submittedName>
</protein>
<dbReference type="InterPro" id="IPR027413">
    <property type="entry name" value="GROEL-like_equatorial_sf"/>
</dbReference>
<dbReference type="GO" id="GO:0005832">
    <property type="term" value="C:chaperonin-containing T-complex"/>
    <property type="evidence" value="ECO:0007669"/>
    <property type="project" value="UniProtKB-ARBA"/>
</dbReference>
<dbReference type="SUPFAM" id="SSF54849">
    <property type="entry name" value="GroEL-intermediate domain like"/>
    <property type="match status" value="1"/>
</dbReference>
<sequence>MNRQKPKAYILTKNDSTAIQKSSVYAAKMLSGMIKTCLGPRAMQKIVLTKINTVEHTNDGISILRELDVSFPTARCLIELSQTQDDECGDGTTSVLILTAELLEKVVKLLEEFHPIKVCKKLKIFKEKILNFVETLATKGGFGDVDLLKVIEAAVSTKLCSQINVPIGAMAFEAIKKLCVEEGNKIDIKNNLKVVKVLGDFKECKVVDGIVIDKDIVHTQMSKSVENPKILLLDCGLEYKKGESATNIELENADDFTKMLVEEEDQIKKLCNTIIGLEPNIVVCGKGVCDLASSILQEKNITCLRRTSKIHLKRIAKATGSFIVSCIDDAKSEHLGECGKFEYKKIGKEYFSVFSNCKDPKAISLILCGPTKDINNELERNFMDAIKVAKNIVEDKRTFPGGGATEMAVSVFANSLSESANSLLEKKIGDAITSAFQIIPNILLTNCGERNPLEKINSLFSQVKTTKNYFIGINGITGGIVDTREVVNEPFIVKIQCFKSVFDAVIQLIRIDGIVECVKIGNE</sequence>
<evidence type="ECO:0000256" key="4">
    <source>
        <dbReference type="ARBA" id="ARBA00022741"/>
    </source>
</evidence>
<evidence type="ECO:0000256" key="2">
    <source>
        <dbReference type="ARBA" id="ARBA00008020"/>
    </source>
</evidence>
<dbReference type="GO" id="GO:0051082">
    <property type="term" value="F:unfolded protein binding"/>
    <property type="evidence" value="ECO:0007669"/>
    <property type="project" value="InterPro"/>
</dbReference>
<evidence type="ECO:0000256" key="5">
    <source>
        <dbReference type="ARBA" id="ARBA00022840"/>
    </source>
</evidence>
<dbReference type="STRING" id="646526.A0A1W0E5H8"/>
<dbReference type="InterPro" id="IPR027409">
    <property type="entry name" value="GroEL-like_apical_dom_sf"/>
</dbReference>
<dbReference type="GO" id="GO:0140662">
    <property type="term" value="F:ATP-dependent protein folding chaperone"/>
    <property type="evidence" value="ECO:0007669"/>
    <property type="project" value="InterPro"/>
</dbReference>
<dbReference type="AlphaFoldDB" id="A0A1W0E5H8"/>
<evidence type="ECO:0000256" key="1">
    <source>
        <dbReference type="ARBA" id="ARBA00002912"/>
    </source>
</evidence>
<keyword evidence="5 7" id="KW-0067">ATP-binding</keyword>
<dbReference type="GO" id="GO:0005524">
    <property type="term" value="F:ATP binding"/>
    <property type="evidence" value="ECO:0007669"/>
    <property type="project" value="UniProtKB-KW"/>
</dbReference>
<evidence type="ECO:0000256" key="7">
    <source>
        <dbReference type="RuleBase" id="RU004187"/>
    </source>
</evidence>
<comment type="subunit">
    <text evidence="3">Component of the T-complex protein 1 (TCP1) complex.</text>
</comment>
<keyword evidence="4 7" id="KW-0547">Nucleotide-binding</keyword>
<proteinExistence type="inferred from homology"/>
<comment type="function">
    <text evidence="1">Molecular chaperone; assists the folding of proteins upon ATP hydrolysis.</text>
</comment>
<dbReference type="InterPro" id="IPR017998">
    <property type="entry name" value="Chaperone_TCP-1"/>
</dbReference>
<dbReference type="PROSITE" id="PS00750">
    <property type="entry name" value="TCP1_1"/>
    <property type="match status" value="1"/>
</dbReference>
<organism evidence="8 9">
    <name type="scientific">Ecytonucleospora hepatopenaei</name>
    <dbReference type="NCBI Taxonomy" id="646526"/>
    <lineage>
        <taxon>Eukaryota</taxon>
        <taxon>Fungi</taxon>
        <taxon>Fungi incertae sedis</taxon>
        <taxon>Microsporidia</taxon>
        <taxon>Enterocytozoonidae</taxon>
        <taxon>Ecytonucleospora</taxon>
    </lineage>
</organism>
<dbReference type="Gene3D" id="1.10.560.10">
    <property type="entry name" value="GroEL-like equatorial domain"/>
    <property type="match status" value="1"/>
</dbReference>
<evidence type="ECO:0000256" key="3">
    <source>
        <dbReference type="ARBA" id="ARBA00011381"/>
    </source>
</evidence>
<keyword evidence="6 7" id="KW-0143">Chaperone</keyword>